<dbReference type="InParanoid" id="B0D6Z5"/>
<dbReference type="KEGG" id="lbc:LACBIDRAFT_326005"/>
<dbReference type="AlphaFoldDB" id="B0D6Z5"/>
<dbReference type="Proteomes" id="UP000001194">
    <property type="component" value="Unassembled WGS sequence"/>
</dbReference>
<evidence type="ECO:0000313" key="2">
    <source>
        <dbReference type="Proteomes" id="UP000001194"/>
    </source>
</evidence>
<proteinExistence type="predicted"/>
<name>B0D6Z5_LACBS</name>
<reference evidence="1 2" key="1">
    <citation type="journal article" date="2008" name="Nature">
        <title>The genome of Laccaria bicolor provides insights into mycorrhizal symbiosis.</title>
        <authorList>
            <person name="Martin F."/>
            <person name="Aerts A."/>
            <person name="Ahren D."/>
            <person name="Brun A."/>
            <person name="Danchin E.G.J."/>
            <person name="Duchaussoy F."/>
            <person name="Gibon J."/>
            <person name="Kohler A."/>
            <person name="Lindquist E."/>
            <person name="Pereda V."/>
            <person name="Salamov A."/>
            <person name="Shapiro H.J."/>
            <person name="Wuyts J."/>
            <person name="Blaudez D."/>
            <person name="Buee M."/>
            <person name="Brokstein P."/>
            <person name="Canbaeck B."/>
            <person name="Cohen D."/>
            <person name="Courty P.E."/>
            <person name="Coutinho P.M."/>
            <person name="Delaruelle C."/>
            <person name="Detter J.C."/>
            <person name="Deveau A."/>
            <person name="DiFazio S."/>
            <person name="Duplessis S."/>
            <person name="Fraissinet-Tachet L."/>
            <person name="Lucic E."/>
            <person name="Frey-Klett P."/>
            <person name="Fourrey C."/>
            <person name="Feussner I."/>
            <person name="Gay G."/>
            <person name="Grimwood J."/>
            <person name="Hoegger P.J."/>
            <person name="Jain P."/>
            <person name="Kilaru S."/>
            <person name="Labbe J."/>
            <person name="Lin Y.C."/>
            <person name="Legue V."/>
            <person name="Le Tacon F."/>
            <person name="Marmeisse R."/>
            <person name="Melayah D."/>
            <person name="Montanini B."/>
            <person name="Muratet M."/>
            <person name="Nehls U."/>
            <person name="Niculita-Hirzel H."/>
            <person name="Oudot-Le Secq M.P."/>
            <person name="Peter M."/>
            <person name="Quesneville H."/>
            <person name="Rajashekar B."/>
            <person name="Reich M."/>
            <person name="Rouhier N."/>
            <person name="Schmutz J."/>
            <person name="Yin T."/>
            <person name="Chalot M."/>
            <person name="Henrissat B."/>
            <person name="Kuees U."/>
            <person name="Lucas S."/>
            <person name="Van de Peer Y."/>
            <person name="Podila G.K."/>
            <person name="Polle A."/>
            <person name="Pukkila P.J."/>
            <person name="Richardson P.M."/>
            <person name="Rouze P."/>
            <person name="Sanders I.R."/>
            <person name="Stajich J.E."/>
            <person name="Tunlid A."/>
            <person name="Tuskan G."/>
            <person name="Grigoriev I.V."/>
        </authorList>
    </citation>
    <scope>NUCLEOTIDE SEQUENCE [LARGE SCALE GENOMIC DNA]</scope>
    <source>
        <strain evidence="2">S238N-H82 / ATCC MYA-4686</strain>
    </source>
</reference>
<keyword evidence="2" id="KW-1185">Reference proteome</keyword>
<accession>B0D6Z5</accession>
<dbReference type="RefSeq" id="XP_001879911.1">
    <property type="nucleotide sequence ID" value="XM_001879876.1"/>
</dbReference>
<sequence length="350" mass="38065">MWMIPGATISNLKNPFDTFSSGEKLLPGGPAAALHFHTNPIGKIVIISGLSLTRPRRNLSMHDSKASSTQRSTFMMTSADLHNKLDPRVDLRLADLKDGFKSSADSLLVNLLPELMTSILVSYLEDDTSSLLSCSLANKHLSFSACGVLVRTVVLDTPTGEDLHRKYAAFHQLLLGSSSANGSSLARSIRSLCLRFGRGVSSAENQDRYQIEKDTTLPSTLSLIVNLKSLTIHTLQVTATTSFQTQITRARHMLAESAVQQDILVTTCSTYTGTGWSVGRWLDEHNADTSISEELYVWPSVTQTGKNTFDIWLSARSISGSRGPLLGANASPLNTRGFLFEGDSEDEGTL</sequence>
<organism evidence="2">
    <name type="scientific">Laccaria bicolor (strain S238N-H82 / ATCC MYA-4686)</name>
    <name type="common">Bicoloured deceiver</name>
    <name type="synonym">Laccaria laccata var. bicolor</name>
    <dbReference type="NCBI Taxonomy" id="486041"/>
    <lineage>
        <taxon>Eukaryota</taxon>
        <taxon>Fungi</taxon>
        <taxon>Dikarya</taxon>
        <taxon>Basidiomycota</taxon>
        <taxon>Agaricomycotina</taxon>
        <taxon>Agaricomycetes</taxon>
        <taxon>Agaricomycetidae</taxon>
        <taxon>Agaricales</taxon>
        <taxon>Agaricineae</taxon>
        <taxon>Hydnangiaceae</taxon>
        <taxon>Laccaria</taxon>
    </lineage>
</organism>
<evidence type="ECO:0000313" key="1">
    <source>
        <dbReference type="EMBL" id="EDR09562.1"/>
    </source>
</evidence>
<protein>
    <submittedName>
        <fullName evidence="1">Predicted protein</fullName>
    </submittedName>
</protein>
<gene>
    <name evidence="1" type="ORF">LACBIDRAFT_326005</name>
</gene>
<dbReference type="EMBL" id="DS547099">
    <property type="protein sequence ID" value="EDR09562.1"/>
    <property type="molecule type" value="Genomic_DNA"/>
</dbReference>
<dbReference type="GeneID" id="6075667"/>
<dbReference type="HOGENOM" id="CLU_792419_0_0_1"/>